<comment type="catalytic activity">
    <reaction evidence="8 9">
        <text>(R)-4'-phosphopantetheine + ATP + H(+) = 3'-dephospho-CoA + diphosphate</text>
        <dbReference type="Rhea" id="RHEA:19801"/>
        <dbReference type="ChEBI" id="CHEBI:15378"/>
        <dbReference type="ChEBI" id="CHEBI:30616"/>
        <dbReference type="ChEBI" id="CHEBI:33019"/>
        <dbReference type="ChEBI" id="CHEBI:57328"/>
        <dbReference type="ChEBI" id="CHEBI:61723"/>
        <dbReference type="EC" id="2.7.7.3"/>
    </reaction>
</comment>
<comment type="subunit">
    <text evidence="9">Homohexamer.</text>
</comment>
<dbReference type="GO" id="GO:0015937">
    <property type="term" value="P:coenzyme A biosynthetic process"/>
    <property type="evidence" value="ECO:0007669"/>
    <property type="project" value="UniProtKB-UniRule"/>
</dbReference>
<accession>A0A366IBZ0</accession>
<dbReference type="CDD" id="cd02163">
    <property type="entry name" value="PPAT"/>
    <property type="match status" value="1"/>
</dbReference>
<evidence type="ECO:0000313" key="11">
    <source>
        <dbReference type="EMBL" id="RBP68286.1"/>
    </source>
</evidence>
<comment type="pathway">
    <text evidence="9">Cofactor biosynthesis; coenzyme A biosynthesis; CoA from (R)-pantothenate: step 4/5.</text>
</comment>
<feature type="binding site" evidence="9">
    <location>
        <position position="87"/>
    </location>
    <ligand>
        <name>substrate</name>
    </ligand>
</feature>
<dbReference type="GO" id="GO:0005737">
    <property type="term" value="C:cytoplasm"/>
    <property type="evidence" value="ECO:0007669"/>
    <property type="project" value="UniProtKB-SubCell"/>
</dbReference>
<organism evidence="11 12">
    <name type="scientific">Alkalibaculum bacchi</name>
    <dbReference type="NCBI Taxonomy" id="645887"/>
    <lineage>
        <taxon>Bacteria</taxon>
        <taxon>Bacillati</taxon>
        <taxon>Bacillota</taxon>
        <taxon>Clostridia</taxon>
        <taxon>Eubacteriales</taxon>
        <taxon>Eubacteriaceae</taxon>
        <taxon>Alkalibaculum</taxon>
    </lineage>
</organism>
<dbReference type="EC" id="2.7.7.3" evidence="9"/>
<sequence>MKVAVYPGSFDPITNGHLDIIERGSKMVEKLIVVVLVNKNKNPMFSLQEKLDLISKSVAHLPNVEVDSFEGLLVNYMCNKKINIIIRGLRAMSDFENEFQMALMNKKLCNHVETIFLVSKVEYSYLSSSAVKELAMFDGEMKDLVPEYVHKKIIDKVERGKR</sequence>
<evidence type="ECO:0000256" key="3">
    <source>
        <dbReference type="ARBA" id="ARBA00022695"/>
    </source>
</evidence>
<dbReference type="SUPFAM" id="SSF52374">
    <property type="entry name" value="Nucleotidylyl transferase"/>
    <property type="match status" value="1"/>
</dbReference>
<dbReference type="Proteomes" id="UP000253490">
    <property type="component" value="Unassembled WGS sequence"/>
</dbReference>
<feature type="binding site" evidence="9">
    <location>
        <begin position="9"/>
        <end position="10"/>
    </location>
    <ligand>
        <name>ATP</name>
        <dbReference type="ChEBI" id="CHEBI:30616"/>
    </ligand>
</feature>
<feature type="binding site" evidence="9">
    <location>
        <begin position="123"/>
        <end position="129"/>
    </location>
    <ligand>
        <name>ATP</name>
        <dbReference type="ChEBI" id="CHEBI:30616"/>
    </ligand>
</feature>
<comment type="cofactor">
    <cofactor evidence="9">
        <name>Mg(2+)</name>
        <dbReference type="ChEBI" id="CHEBI:18420"/>
    </cofactor>
</comment>
<dbReference type="PRINTS" id="PR01020">
    <property type="entry name" value="LPSBIOSNTHSS"/>
</dbReference>
<evidence type="ECO:0000256" key="6">
    <source>
        <dbReference type="ARBA" id="ARBA00022842"/>
    </source>
</evidence>
<dbReference type="RefSeq" id="WP_113919721.1">
    <property type="nucleotide sequence ID" value="NZ_QNRX01000003.1"/>
</dbReference>
<evidence type="ECO:0000256" key="1">
    <source>
        <dbReference type="ARBA" id="ARBA00022490"/>
    </source>
</evidence>
<comment type="similarity">
    <text evidence="9">Belongs to the bacterial CoaD family.</text>
</comment>
<evidence type="ECO:0000259" key="10">
    <source>
        <dbReference type="Pfam" id="PF01467"/>
    </source>
</evidence>
<feature type="binding site" evidence="9">
    <location>
        <position position="41"/>
    </location>
    <ligand>
        <name>substrate</name>
    </ligand>
</feature>
<dbReference type="InterPro" id="IPR004821">
    <property type="entry name" value="Cyt_trans-like"/>
</dbReference>
<keyword evidence="2 9" id="KW-0808">Transferase</keyword>
<evidence type="ECO:0000256" key="9">
    <source>
        <dbReference type="HAMAP-Rule" id="MF_00151"/>
    </source>
</evidence>
<evidence type="ECO:0000256" key="8">
    <source>
        <dbReference type="ARBA" id="ARBA00029346"/>
    </source>
</evidence>
<keyword evidence="4 9" id="KW-0547">Nucleotide-binding</keyword>
<dbReference type="Gene3D" id="3.40.50.620">
    <property type="entry name" value="HUPs"/>
    <property type="match status" value="1"/>
</dbReference>
<dbReference type="InterPro" id="IPR014729">
    <property type="entry name" value="Rossmann-like_a/b/a_fold"/>
</dbReference>
<dbReference type="OrthoDB" id="9806661at2"/>
<dbReference type="NCBIfam" id="TIGR01510">
    <property type="entry name" value="coaD_prev_kdtB"/>
    <property type="match status" value="1"/>
</dbReference>
<dbReference type="NCBIfam" id="TIGR00125">
    <property type="entry name" value="cyt_tran_rel"/>
    <property type="match status" value="1"/>
</dbReference>
<feature type="site" description="Transition state stabilizer" evidence="9">
    <location>
        <position position="17"/>
    </location>
</feature>
<reference evidence="11 12" key="1">
    <citation type="submission" date="2018-06" db="EMBL/GenBank/DDBJ databases">
        <title>Genomic Encyclopedia of Type Strains, Phase IV (KMG-IV): sequencing the most valuable type-strain genomes for metagenomic binning, comparative biology and taxonomic classification.</title>
        <authorList>
            <person name="Goeker M."/>
        </authorList>
    </citation>
    <scope>NUCLEOTIDE SEQUENCE [LARGE SCALE GENOMIC DNA]</scope>
    <source>
        <strain evidence="11 12">DSM 22112</strain>
    </source>
</reference>
<dbReference type="GO" id="GO:0005524">
    <property type="term" value="F:ATP binding"/>
    <property type="evidence" value="ECO:0007669"/>
    <property type="project" value="UniProtKB-KW"/>
</dbReference>
<gene>
    <name evidence="9" type="primary">coaD</name>
    <name evidence="11" type="ORF">DES36_10347</name>
</gene>
<keyword evidence="7 9" id="KW-0173">Coenzyme A biosynthesis</keyword>
<dbReference type="PANTHER" id="PTHR21342">
    <property type="entry name" value="PHOSPHOPANTETHEINE ADENYLYLTRANSFERASE"/>
    <property type="match status" value="1"/>
</dbReference>
<comment type="subcellular location">
    <subcellularLocation>
        <location evidence="9">Cytoplasm</location>
    </subcellularLocation>
</comment>
<evidence type="ECO:0000313" key="12">
    <source>
        <dbReference type="Proteomes" id="UP000253490"/>
    </source>
</evidence>
<name>A0A366IBZ0_9FIRM</name>
<proteinExistence type="inferred from homology"/>
<evidence type="ECO:0000256" key="7">
    <source>
        <dbReference type="ARBA" id="ARBA00022993"/>
    </source>
</evidence>
<keyword evidence="3 9" id="KW-0548">Nucleotidyltransferase</keyword>
<feature type="binding site" evidence="9">
    <location>
        <position position="73"/>
    </location>
    <ligand>
        <name>substrate</name>
    </ligand>
</feature>
<feature type="domain" description="Cytidyltransferase-like" evidence="10">
    <location>
        <begin position="5"/>
        <end position="133"/>
    </location>
</feature>
<comment type="caution">
    <text evidence="11">The sequence shown here is derived from an EMBL/GenBank/DDBJ whole genome shotgun (WGS) entry which is preliminary data.</text>
</comment>
<feature type="binding site" evidence="9">
    <location>
        <begin position="88"/>
        <end position="90"/>
    </location>
    <ligand>
        <name>ATP</name>
        <dbReference type="ChEBI" id="CHEBI:30616"/>
    </ligand>
</feature>
<comment type="function">
    <text evidence="9">Reversibly transfers an adenylyl group from ATP to 4'-phosphopantetheine, yielding dephospho-CoA (dPCoA) and pyrophosphate.</text>
</comment>
<dbReference type="UniPathway" id="UPA00241">
    <property type="reaction ID" value="UER00355"/>
</dbReference>
<keyword evidence="5 9" id="KW-0067">ATP-binding</keyword>
<dbReference type="Pfam" id="PF01467">
    <property type="entry name" value="CTP_transf_like"/>
    <property type="match status" value="1"/>
</dbReference>
<protein>
    <recommendedName>
        <fullName evidence="9">Phosphopantetheine adenylyltransferase</fullName>
        <ecNumber evidence="9">2.7.7.3</ecNumber>
    </recommendedName>
    <alternativeName>
        <fullName evidence="9">Dephospho-CoA pyrophosphorylase</fullName>
    </alternativeName>
    <alternativeName>
        <fullName evidence="9">Pantetheine-phosphate adenylyltransferase</fullName>
        <shortName evidence="9">PPAT</shortName>
    </alternativeName>
</protein>
<dbReference type="AlphaFoldDB" id="A0A366IBZ0"/>
<feature type="binding site" evidence="9">
    <location>
        <position position="17"/>
    </location>
    <ligand>
        <name>ATP</name>
        <dbReference type="ChEBI" id="CHEBI:30616"/>
    </ligand>
</feature>
<dbReference type="PANTHER" id="PTHR21342:SF1">
    <property type="entry name" value="PHOSPHOPANTETHEINE ADENYLYLTRANSFERASE"/>
    <property type="match status" value="1"/>
</dbReference>
<keyword evidence="1 9" id="KW-0963">Cytoplasm</keyword>
<feature type="binding site" evidence="9">
    <location>
        <position position="98"/>
    </location>
    <ligand>
        <name>ATP</name>
        <dbReference type="ChEBI" id="CHEBI:30616"/>
    </ligand>
</feature>
<evidence type="ECO:0000256" key="4">
    <source>
        <dbReference type="ARBA" id="ARBA00022741"/>
    </source>
</evidence>
<dbReference type="EMBL" id="QNRX01000003">
    <property type="protein sequence ID" value="RBP68286.1"/>
    <property type="molecule type" value="Genomic_DNA"/>
</dbReference>
<evidence type="ECO:0000256" key="2">
    <source>
        <dbReference type="ARBA" id="ARBA00022679"/>
    </source>
</evidence>
<dbReference type="HAMAP" id="MF_00151">
    <property type="entry name" value="PPAT_bact"/>
    <property type="match status" value="1"/>
</dbReference>
<keyword evidence="6 9" id="KW-0460">Magnesium</keyword>
<evidence type="ECO:0000256" key="5">
    <source>
        <dbReference type="ARBA" id="ARBA00022840"/>
    </source>
</evidence>
<dbReference type="GO" id="GO:0004595">
    <property type="term" value="F:pantetheine-phosphate adenylyltransferase activity"/>
    <property type="evidence" value="ECO:0007669"/>
    <property type="project" value="UniProtKB-UniRule"/>
</dbReference>
<dbReference type="InterPro" id="IPR001980">
    <property type="entry name" value="PPAT"/>
</dbReference>
<feature type="binding site" evidence="9">
    <location>
        <position position="9"/>
    </location>
    <ligand>
        <name>substrate</name>
    </ligand>
</feature>
<keyword evidence="12" id="KW-1185">Reference proteome</keyword>